<dbReference type="AlphaFoldDB" id="A0AAD9NGL9"/>
<protein>
    <submittedName>
        <fullName evidence="1">Uncharacterized protein</fullName>
    </submittedName>
</protein>
<name>A0AAD9NGL9_9ANNE</name>
<evidence type="ECO:0000313" key="1">
    <source>
        <dbReference type="EMBL" id="KAK2167561.1"/>
    </source>
</evidence>
<dbReference type="Proteomes" id="UP001208570">
    <property type="component" value="Unassembled WGS sequence"/>
</dbReference>
<proteinExistence type="predicted"/>
<evidence type="ECO:0000313" key="2">
    <source>
        <dbReference type="Proteomes" id="UP001208570"/>
    </source>
</evidence>
<gene>
    <name evidence="1" type="ORF">LSH36_26g05002</name>
</gene>
<accession>A0AAD9NGL9</accession>
<sequence>MAASTSASDLSFDFVFDTDSEEEFGGFDSFDVNIAEKLEQDHRQAFDRESDNDFLISPTWLYLIAKAVTVVRTMKQRVNVTGRII</sequence>
<comment type="caution">
    <text evidence="1">The sequence shown here is derived from an EMBL/GenBank/DDBJ whole genome shotgun (WGS) entry which is preliminary data.</text>
</comment>
<organism evidence="1 2">
    <name type="scientific">Paralvinella palmiformis</name>
    <dbReference type="NCBI Taxonomy" id="53620"/>
    <lineage>
        <taxon>Eukaryota</taxon>
        <taxon>Metazoa</taxon>
        <taxon>Spiralia</taxon>
        <taxon>Lophotrochozoa</taxon>
        <taxon>Annelida</taxon>
        <taxon>Polychaeta</taxon>
        <taxon>Sedentaria</taxon>
        <taxon>Canalipalpata</taxon>
        <taxon>Terebellida</taxon>
        <taxon>Terebelliformia</taxon>
        <taxon>Alvinellidae</taxon>
        <taxon>Paralvinella</taxon>
    </lineage>
</organism>
<keyword evidence="2" id="KW-1185">Reference proteome</keyword>
<dbReference type="EMBL" id="JAODUP010000026">
    <property type="protein sequence ID" value="KAK2167561.1"/>
    <property type="molecule type" value="Genomic_DNA"/>
</dbReference>
<reference evidence="1" key="1">
    <citation type="journal article" date="2023" name="Mol. Biol. Evol.">
        <title>Third-Generation Sequencing Reveals the Adaptive Role of the Epigenome in Three Deep-Sea Polychaetes.</title>
        <authorList>
            <person name="Perez M."/>
            <person name="Aroh O."/>
            <person name="Sun Y."/>
            <person name="Lan Y."/>
            <person name="Juniper S.K."/>
            <person name="Young C.R."/>
            <person name="Angers B."/>
            <person name="Qian P.Y."/>
        </authorList>
    </citation>
    <scope>NUCLEOTIDE SEQUENCE</scope>
    <source>
        <strain evidence="1">P08H-3</strain>
    </source>
</reference>